<protein>
    <recommendedName>
        <fullName evidence="4">Lipoprotein</fullName>
    </recommendedName>
</protein>
<dbReference type="Proteomes" id="UP000320914">
    <property type="component" value="Unassembled WGS sequence"/>
</dbReference>
<dbReference type="EMBL" id="RCZA01000004">
    <property type="protein sequence ID" value="TPG84825.1"/>
    <property type="molecule type" value="Genomic_DNA"/>
</dbReference>
<reference evidence="2 3" key="1">
    <citation type="journal article" date="2019" name="Environ. Microbiol.">
        <title>Species interactions and distinct microbial communities in high Arctic permafrost affected cryosols are associated with the CH4 and CO2 gas fluxes.</title>
        <authorList>
            <person name="Altshuler I."/>
            <person name="Hamel J."/>
            <person name="Turney S."/>
            <person name="Magnuson E."/>
            <person name="Levesque R."/>
            <person name="Greer C."/>
            <person name="Whyte L.G."/>
        </authorList>
    </citation>
    <scope>NUCLEOTIDE SEQUENCE [LARGE SCALE GENOMIC DNA]</scope>
    <source>
        <strain evidence="2 3">OWC5</strain>
    </source>
</reference>
<feature type="chain" id="PRO_5021423492" description="Lipoprotein" evidence="1">
    <location>
        <begin position="25"/>
        <end position="286"/>
    </location>
</feature>
<name>A0A502IEK7_9PSED</name>
<feature type="signal peptide" evidence="1">
    <location>
        <begin position="1"/>
        <end position="24"/>
    </location>
</feature>
<dbReference type="RefSeq" id="WP_140678713.1">
    <property type="nucleotide sequence ID" value="NZ_RCZA01000004.1"/>
</dbReference>
<accession>A0A502IEK7</accession>
<evidence type="ECO:0000313" key="2">
    <source>
        <dbReference type="EMBL" id="TPG84825.1"/>
    </source>
</evidence>
<evidence type="ECO:0000313" key="3">
    <source>
        <dbReference type="Proteomes" id="UP000320914"/>
    </source>
</evidence>
<proteinExistence type="predicted"/>
<organism evidence="2 3">
    <name type="scientific">Pseudomonas mandelii</name>
    <dbReference type="NCBI Taxonomy" id="75612"/>
    <lineage>
        <taxon>Bacteria</taxon>
        <taxon>Pseudomonadati</taxon>
        <taxon>Pseudomonadota</taxon>
        <taxon>Gammaproteobacteria</taxon>
        <taxon>Pseudomonadales</taxon>
        <taxon>Pseudomonadaceae</taxon>
        <taxon>Pseudomonas</taxon>
    </lineage>
</organism>
<evidence type="ECO:0000256" key="1">
    <source>
        <dbReference type="SAM" id="SignalP"/>
    </source>
</evidence>
<keyword evidence="1" id="KW-0732">Signal</keyword>
<gene>
    <name evidence="2" type="ORF">EAH74_12465</name>
</gene>
<comment type="caution">
    <text evidence="2">The sequence shown here is derived from an EMBL/GenBank/DDBJ whole genome shotgun (WGS) entry which is preliminary data.</text>
</comment>
<sequence>MKIRFWLLPGLVLLLGACSWVGSAARNSIEDVASRYGREHFTLVVSVPPNFGFTSKAQYSPKEGQDCEVYSPGLGGLVTRQQQKSDKFPAKGVEQTVSTEIPLEYHIAGCSMVLTRVSYEVNATYGADVWDHGLDHAGGLAIVKNASKTTLDGSEQRGLCTWLFQISVAKAKKGAIEKILSCNAADEKWQVPENKPERRKPGGVADRSSLPGKVIKLVLRQSSEERPAIGDAWQKHAEGWKPCLGKGINDPYGFCRGNTKEFRTFKLNGRECTVYPNCTEQGAFNE</sequence>
<dbReference type="PROSITE" id="PS51257">
    <property type="entry name" value="PROKAR_LIPOPROTEIN"/>
    <property type="match status" value="1"/>
</dbReference>
<dbReference type="AlphaFoldDB" id="A0A502IEK7"/>
<evidence type="ECO:0008006" key="4">
    <source>
        <dbReference type="Google" id="ProtNLM"/>
    </source>
</evidence>